<keyword evidence="3" id="KW-1185">Reference proteome</keyword>
<organism evidence="2 3">
    <name type="scientific">Methylobacterium pseudosasicola</name>
    <dbReference type="NCBI Taxonomy" id="582667"/>
    <lineage>
        <taxon>Bacteria</taxon>
        <taxon>Pseudomonadati</taxon>
        <taxon>Pseudomonadota</taxon>
        <taxon>Alphaproteobacteria</taxon>
        <taxon>Hyphomicrobiales</taxon>
        <taxon>Methylobacteriaceae</taxon>
        <taxon>Methylobacterium</taxon>
    </lineage>
</organism>
<dbReference type="EMBL" id="FOTK01000013">
    <property type="protein sequence ID" value="SFL89793.1"/>
    <property type="molecule type" value="Genomic_DNA"/>
</dbReference>
<dbReference type="AlphaFoldDB" id="A0A1I4LG34"/>
<accession>A0A1I4LG34</accession>
<keyword evidence="1" id="KW-1133">Transmembrane helix</keyword>
<feature type="transmembrane region" description="Helical" evidence="1">
    <location>
        <begin position="12"/>
        <end position="34"/>
    </location>
</feature>
<evidence type="ECO:0000313" key="3">
    <source>
        <dbReference type="Proteomes" id="UP000199048"/>
    </source>
</evidence>
<gene>
    <name evidence="2" type="ORF">SAMN05192568_1013101</name>
</gene>
<keyword evidence="1" id="KW-0812">Transmembrane</keyword>
<dbReference type="Proteomes" id="UP000199048">
    <property type="component" value="Unassembled WGS sequence"/>
</dbReference>
<reference evidence="3" key="1">
    <citation type="submission" date="2016-10" db="EMBL/GenBank/DDBJ databases">
        <authorList>
            <person name="Varghese N."/>
            <person name="Submissions S."/>
        </authorList>
    </citation>
    <scope>NUCLEOTIDE SEQUENCE [LARGE SCALE GENOMIC DNA]</scope>
    <source>
        <strain evidence="3">BL36</strain>
    </source>
</reference>
<keyword evidence="1" id="KW-0472">Membrane</keyword>
<evidence type="ECO:0000313" key="2">
    <source>
        <dbReference type="EMBL" id="SFL89793.1"/>
    </source>
</evidence>
<name>A0A1I4LG34_9HYPH</name>
<dbReference type="STRING" id="582667.SAMN05192568_1013101"/>
<proteinExistence type="predicted"/>
<protein>
    <submittedName>
        <fullName evidence="2">Uncharacterized protein</fullName>
    </submittedName>
</protein>
<evidence type="ECO:0000256" key="1">
    <source>
        <dbReference type="SAM" id="Phobius"/>
    </source>
</evidence>
<sequence length="35" mass="3670">MSPELRESRAALILLAVVVGAVLLFGAFTLITQIG</sequence>